<keyword evidence="2" id="KW-0472">Membrane</keyword>
<evidence type="ECO:0000256" key="1">
    <source>
        <dbReference type="SAM" id="MobiDB-lite"/>
    </source>
</evidence>
<gene>
    <name evidence="3" type="ORF">ENJ51_06850</name>
</gene>
<feature type="transmembrane region" description="Helical" evidence="2">
    <location>
        <begin position="37"/>
        <end position="56"/>
    </location>
</feature>
<organism evidence="3">
    <name type="scientific">Leucothrix mucor</name>
    <dbReference type="NCBI Taxonomy" id="45248"/>
    <lineage>
        <taxon>Bacteria</taxon>
        <taxon>Pseudomonadati</taxon>
        <taxon>Pseudomonadota</taxon>
        <taxon>Gammaproteobacteria</taxon>
        <taxon>Thiotrichales</taxon>
        <taxon>Thiotrichaceae</taxon>
        <taxon>Leucothrix</taxon>
    </lineage>
</organism>
<proteinExistence type="predicted"/>
<sequence length="369" mass="42411">MLATLLTGIFIIFAIALLIGWYLFVKRMRNKNPDMSTEQLFLTAIALLALLLFSLWRVSGSVDSLASDVANDGTESQWKGWNLGSSLFGSDNKEEIHNFTLKVYKPLVHSLDSVDAEINDMKVLLADIDDLINEHPRHSSLLISVKKIWGDGVYELRKQQKEVKKRIRRAWIAYDTMNQKTIGTKFSRDAVKLDKRINQNLKTFRKLIIKVHEMVRNDLAKSQKQLGRKKRQTDRGSRNTPKFTPKVTGKLLAYAKTIDVNIHQGMEGLVDAIAITEQRQEKNQQHLEENKDLEGPLIKVIDYWKEAEIQARHYIDQLLFALESALLGRKLGLKKNDYAITSMNRSLKKQIPKILKKVESRRIAIDNSY</sequence>
<accession>A0A7V2T308</accession>
<dbReference type="EMBL" id="DRMS01000255">
    <property type="protein sequence ID" value="HFC92514.1"/>
    <property type="molecule type" value="Genomic_DNA"/>
</dbReference>
<reference evidence="3" key="1">
    <citation type="journal article" date="2020" name="mSystems">
        <title>Genome- and Community-Level Interaction Insights into Carbon Utilization and Element Cycling Functions of Hydrothermarchaeota in Hydrothermal Sediment.</title>
        <authorList>
            <person name="Zhou Z."/>
            <person name="Liu Y."/>
            <person name="Xu W."/>
            <person name="Pan J."/>
            <person name="Luo Z.H."/>
            <person name="Li M."/>
        </authorList>
    </citation>
    <scope>NUCLEOTIDE SEQUENCE [LARGE SCALE GENOMIC DNA]</scope>
    <source>
        <strain evidence="3">HyVt-493</strain>
    </source>
</reference>
<dbReference type="Proteomes" id="UP000885750">
    <property type="component" value="Unassembled WGS sequence"/>
</dbReference>
<protein>
    <submittedName>
        <fullName evidence="3">Uncharacterized protein</fullName>
    </submittedName>
</protein>
<feature type="transmembrane region" description="Helical" evidence="2">
    <location>
        <begin position="6"/>
        <end position="25"/>
    </location>
</feature>
<evidence type="ECO:0000313" key="3">
    <source>
        <dbReference type="EMBL" id="HFC92514.1"/>
    </source>
</evidence>
<evidence type="ECO:0000256" key="2">
    <source>
        <dbReference type="SAM" id="Phobius"/>
    </source>
</evidence>
<keyword evidence="2" id="KW-0812">Transmembrane</keyword>
<feature type="region of interest" description="Disordered" evidence="1">
    <location>
        <begin position="220"/>
        <end position="243"/>
    </location>
</feature>
<dbReference type="AlphaFoldDB" id="A0A7V2T308"/>
<comment type="caution">
    <text evidence="3">The sequence shown here is derived from an EMBL/GenBank/DDBJ whole genome shotgun (WGS) entry which is preliminary data.</text>
</comment>
<keyword evidence="2" id="KW-1133">Transmembrane helix</keyword>
<name>A0A7V2T308_LEUMU</name>